<evidence type="ECO:0000256" key="1">
    <source>
        <dbReference type="SAM" id="Phobius"/>
    </source>
</evidence>
<gene>
    <name evidence="2" type="ORF">PCOR1329_LOCUS29417</name>
</gene>
<accession>A0ABN9SGC4</accession>
<comment type="caution">
    <text evidence="2">The sequence shown here is derived from an EMBL/GenBank/DDBJ whole genome shotgun (WGS) entry which is preliminary data.</text>
</comment>
<keyword evidence="1" id="KW-0812">Transmembrane</keyword>
<feature type="transmembrane region" description="Helical" evidence="1">
    <location>
        <begin position="97"/>
        <end position="116"/>
    </location>
</feature>
<feature type="transmembrane region" description="Helical" evidence="1">
    <location>
        <begin position="128"/>
        <end position="148"/>
    </location>
</feature>
<organism evidence="2 3">
    <name type="scientific">Prorocentrum cordatum</name>
    <dbReference type="NCBI Taxonomy" id="2364126"/>
    <lineage>
        <taxon>Eukaryota</taxon>
        <taxon>Sar</taxon>
        <taxon>Alveolata</taxon>
        <taxon>Dinophyceae</taxon>
        <taxon>Prorocentrales</taxon>
        <taxon>Prorocentraceae</taxon>
        <taxon>Prorocentrum</taxon>
    </lineage>
</organism>
<feature type="transmembrane region" description="Helical" evidence="1">
    <location>
        <begin position="154"/>
        <end position="172"/>
    </location>
</feature>
<name>A0ABN9SGC4_9DINO</name>
<evidence type="ECO:0000313" key="3">
    <source>
        <dbReference type="Proteomes" id="UP001189429"/>
    </source>
</evidence>
<keyword evidence="3" id="KW-1185">Reference proteome</keyword>
<reference evidence="2" key="1">
    <citation type="submission" date="2023-10" db="EMBL/GenBank/DDBJ databases">
        <authorList>
            <person name="Chen Y."/>
            <person name="Shah S."/>
            <person name="Dougan E. K."/>
            <person name="Thang M."/>
            <person name="Chan C."/>
        </authorList>
    </citation>
    <scope>NUCLEOTIDE SEQUENCE [LARGE SCALE GENOMIC DNA]</scope>
</reference>
<sequence>MAAEATPTPVPPSADATTHHLAAPAEAPPLASSAAAEEGLGHCPAARPAVAGLLGQQGGRGPGRLAALLGGAIVLVMAAELWIASRPDVPWLIDRPFFLTALAVQAVMLAALALPPGASAQAATCQSGLLDACHWVFVVMVFGGSAVLRAFESLLLLFAIAGATLAIRVSMGDECIMTVVAQRSSLPNISGRTVTYVFLSLLMITGIRLGLQAVFGAGFPIDQLIAAAGQSKDHLGIREEPPLQLFHV</sequence>
<dbReference type="Proteomes" id="UP001189429">
    <property type="component" value="Unassembled WGS sequence"/>
</dbReference>
<feature type="transmembrane region" description="Helical" evidence="1">
    <location>
        <begin position="193"/>
        <end position="215"/>
    </location>
</feature>
<feature type="transmembrane region" description="Helical" evidence="1">
    <location>
        <begin position="65"/>
        <end position="85"/>
    </location>
</feature>
<keyword evidence="1" id="KW-1133">Transmembrane helix</keyword>
<evidence type="ECO:0000313" key="2">
    <source>
        <dbReference type="EMBL" id="CAK0830947.1"/>
    </source>
</evidence>
<proteinExistence type="predicted"/>
<protein>
    <submittedName>
        <fullName evidence="2">Uncharacterized protein</fullName>
    </submittedName>
</protein>
<keyword evidence="1" id="KW-0472">Membrane</keyword>
<dbReference type="EMBL" id="CAUYUJ010011082">
    <property type="protein sequence ID" value="CAK0830947.1"/>
    <property type="molecule type" value="Genomic_DNA"/>
</dbReference>